<evidence type="ECO:0000259" key="3">
    <source>
        <dbReference type="Pfam" id="PF17954"/>
    </source>
</evidence>
<dbReference type="PANTHER" id="PTHR43212:SF3">
    <property type="entry name" value="QUERCETIN 2,3-DIOXYGENASE"/>
    <property type="match status" value="1"/>
</dbReference>
<dbReference type="Gene3D" id="2.60.120.10">
    <property type="entry name" value="Jelly Rolls"/>
    <property type="match status" value="2"/>
</dbReference>
<accession>A0A645C4I9</accession>
<dbReference type="InterPro" id="IPR041602">
    <property type="entry name" value="Quercetinase_C"/>
</dbReference>
<proteinExistence type="inferred from homology"/>
<dbReference type="Pfam" id="PF02678">
    <property type="entry name" value="Pirin"/>
    <property type="match status" value="1"/>
</dbReference>
<dbReference type="SUPFAM" id="SSF51182">
    <property type="entry name" value="RmlC-like cupins"/>
    <property type="match status" value="1"/>
</dbReference>
<evidence type="ECO:0000259" key="2">
    <source>
        <dbReference type="Pfam" id="PF02678"/>
    </source>
</evidence>
<evidence type="ECO:0000313" key="4">
    <source>
        <dbReference type="EMBL" id="MPM72562.1"/>
    </source>
</evidence>
<dbReference type="Pfam" id="PF17954">
    <property type="entry name" value="Pirin_C_2"/>
    <property type="match status" value="1"/>
</dbReference>
<evidence type="ECO:0000256" key="1">
    <source>
        <dbReference type="ARBA" id="ARBA00008416"/>
    </source>
</evidence>
<dbReference type="InterPro" id="IPR003829">
    <property type="entry name" value="Pirin_N_dom"/>
</dbReference>
<comment type="similarity">
    <text evidence="1">Belongs to the pirin family.</text>
</comment>
<feature type="domain" description="Pirin N-terminal" evidence="2">
    <location>
        <begin position="12"/>
        <end position="118"/>
    </location>
</feature>
<feature type="domain" description="Quercetin 2,3-dioxygenase C-terminal cupin" evidence="3">
    <location>
        <begin position="146"/>
        <end position="230"/>
    </location>
</feature>
<dbReference type="EMBL" id="VSSQ01024814">
    <property type="protein sequence ID" value="MPM72562.1"/>
    <property type="molecule type" value="Genomic_DNA"/>
</dbReference>
<dbReference type="GO" id="GO:0008127">
    <property type="term" value="F:quercetin 2,3-dioxygenase activity"/>
    <property type="evidence" value="ECO:0007669"/>
    <property type="project" value="UniProtKB-EC"/>
</dbReference>
<sequence length="232" mass="26641">MIKIINHEKMGKSEMGWLHSIFHFSFAEYYNPNNIHFGALRVINDDIFDAGKGFGTHPHENMEIISYVVEGTLTHKDSMGNKRDLVRGQVQYMSAGTGVTHSEFNLTENPLRFLQIWIIPDKKEYPPNYGDYQFEWKDREGKWLQIVSGPEGNGPIHIHQDMNISVVSLKADEDINYDIQADRQVYLVQIEGNGMINGELINEKDGAEIFDESKIKLSAKTDSHYILFDMSK</sequence>
<dbReference type="InterPro" id="IPR012093">
    <property type="entry name" value="Pirin"/>
</dbReference>
<organism evidence="4">
    <name type="scientific">bioreactor metagenome</name>
    <dbReference type="NCBI Taxonomy" id="1076179"/>
    <lineage>
        <taxon>unclassified sequences</taxon>
        <taxon>metagenomes</taxon>
        <taxon>ecological metagenomes</taxon>
    </lineage>
</organism>
<gene>
    <name evidence="4" type="primary">yhhW_14</name>
    <name evidence="4" type="ORF">SDC9_119538</name>
</gene>
<dbReference type="InterPro" id="IPR014710">
    <property type="entry name" value="RmlC-like_jellyroll"/>
</dbReference>
<name>A0A645C4I9_9ZZZZ</name>
<dbReference type="AlphaFoldDB" id="A0A645C4I9"/>
<comment type="caution">
    <text evidence="4">The sequence shown here is derived from an EMBL/GenBank/DDBJ whole genome shotgun (WGS) entry which is preliminary data.</text>
</comment>
<keyword evidence="4" id="KW-0223">Dioxygenase</keyword>
<reference evidence="4" key="1">
    <citation type="submission" date="2019-08" db="EMBL/GenBank/DDBJ databases">
        <authorList>
            <person name="Kucharzyk K."/>
            <person name="Murdoch R.W."/>
            <person name="Higgins S."/>
            <person name="Loffler F."/>
        </authorList>
    </citation>
    <scope>NUCLEOTIDE SEQUENCE</scope>
</reference>
<protein>
    <submittedName>
        <fullName evidence="4">Quercetin 2,3-dioxygenase</fullName>
        <ecNumber evidence="4">1.13.11.24</ecNumber>
    </submittedName>
</protein>
<keyword evidence="4" id="KW-0560">Oxidoreductase</keyword>
<dbReference type="InterPro" id="IPR011051">
    <property type="entry name" value="RmlC_Cupin_sf"/>
</dbReference>
<dbReference type="PANTHER" id="PTHR43212">
    <property type="entry name" value="QUERCETIN 2,3-DIOXYGENASE"/>
    <property type="match status" value="1"/>
</dbReference>
<dbReference type="EC" id="1.13.11.24" evidence="4"/>
<dbReference type="PIRSF" id="PIRSF006232">
    <property type="entry name" value="Pirin"/>
    <property type="match status" value="1"/>
</dbReference>
<dbReference type="CDD" id="cd02910">
    <property type="entry name" value="cupin_Yhhw_N"/>
    <property type="match status" value="1"/>
</dbReference>